<evidence type="ECO:0000256" key="2">
    <source>
        <dbReference type="ARBA" id="ARBA00022833"/>
    </source>
</evidence>
<protein>
    <submittedName>
        <fullName evidence="7">Fructose-bisphosphate aldolase class II</fullName>
        <ecNumber evidence="7">4.1.2.13</ecNumber>
    </submittedName>
</protein>
<organism evidence="7 8">
    <name type="scientific">Neobacillus niacini</name>
    <dbReference type="NCBI Taxonomy" id="86668"/>
    <lineage>
        <taxon>Bacteria</taxon>
        <taxon>Bacillati</taxon>
        <taxon>Bacillota</taxon>
        <taxon>Bacilli</taxon>
        <taxon>Bacillales</taxon>
        <taxon>Bacillaceae</taxon>
        <taxon>Neobacillus</taxon>
    </lineage>
</organism>
<dbReference type="InterPro" id="IPR050246">
    <property type="entry name" value="Class_II_FBP_aldolase"/>
</dbReference>
<dbReference type="PROSITE" id="PS00806">
    <property type="entry name" value="ALDOLASE_CLASS_II_2"/>
    <property type="match status" value="1"/>
</dbReference>
<comment type="caution">
    <text evidence="7">The sequence shown here is derived from an EMBL/GenBank/DDBJ whole genome shotgun (WGS) entry which is preliminary data.</text>
</comment>
<feature type="binding site" evidence="5">
    <location>
        <position position="181"/>
    </location>
    <ligand>
        <name>dihydroxyacetone phosphate</name>
        <dbReference type="ChEBI" id="CHEBI:57642"/>
    </ligand>
</feature>
<proteinExistence type="predicted"/>
<dbReference type="NCBIfam" id="TIGR00167">
    <property type="entry name" value="cbbA"/>
    <property type="match status" value="1"/>
</dbReference>
<evidence type="ECO:0000256" key="5">
    <source>
        <dbReference type="PIRSR" id="PIRSR001359-2"/>
    </source>
</evidence>
<dbReference type="GO" id="GO:0004332">
    <property type="term" value="F:fructose-bisphosphate aldolase activity"/>
    <property type="evidence" value="ECO:0007669"/>
    <property type="project" value="UniProtKB-EC"/>
</dbReference>
<reference evidence="8" key="2">
    <citation type="submission" date="2020-08" db="EMBL/GenBank/DDBJ databases">
        <title>The Agave Microbiome: Exploring the role of microbial communities in plant adaptations to desert environments.</title>
        <authorList>
            <person name="Partida-Martinez L.P."/>
        </authorList>
    </citation>
    <scope>NUCLEOTIDE SEQUENCE [LARGE SCALE GENOMIC DNA]</scope>
    <source>
        <strain evidence="8">AT2.8</strain>
    </source>
</reference>
<evidence type="ECO:0000256" key="4">
    <source>
        <dbReference type="PIRSR" id="PIRSR001359-1"/>
    </source>
</evidence>
<dbReference type="GO" id="GO:0030388">
    <property type="term" value="P:fructose 1,6-bisphosphate metabolic process"/>
    <property type="evidence" value="ECO:0007669"/>
    <property type="project" value="InterPro"/>
</dbReference>
<feature type="binding site" evidence="6">
    <location>
        <position position="134"/>
    </location>
    <ligand>
        <name>Zn(2+)</name>
        <dbReference type="ChEBI" id="CHEBI:29105"/>
        <label>2</label>
    </ligand>
</feature>
<evidence type="ECO:0000313" key="8">
    <source>
        <dbReference type="Proteomes" id="UP000548423"/>
    </source>
</evidence>
<accession>A0A852T6G9</accession>
<gene>
    <name evidence="7" type="ORF">F4694_000987</name>
</gene>
<dbReference type="PANTHER" id="PTHR30304:SF0">
    <property type="entry name" value="D-TAGATOSE-1,6-BISPHOSPHATE ALDOLASE SUBUNIT GATY-RELATED"/>
    <property type="match status" value="1"/>
</dbReference>
<dbReference type="Gene3D" id="3.20.20.70">
    <property type="entry name" value="Aldolase class I"/>
    <property type="match status" value="1"/>
</dbReference>
<dbReference type="Pfam" id="PF01116">
    <property type="entry name" value="F_bP_aldolase"/>
    <property type="match status" value="1"/>
</dbReference>
<dbReference type="InterPro" id="IPR011289">
    <property type="entry name" value="Fruc_bis_ald_class-2"/>
</dbReference>
<dbReference type="NCBIfam" id="TIGR01859">
    <property type="entry name" value="fruc_bis_ald"/>
    <property type="match status" value="1"/>
</dbReference>
<dbReference type="EMBL" id="JACCBX010000002">
    <property type="protein sequence ID" value="NYE04243.1"/>
    <property type="molecule type" value="Genomic_DNA"/>
</dbReference>
<feature type="binding site" evidence="5">
    <location>
        <begin position="230"/>
        <end position="233"/>
    </location>
    <ligand>
        <name>dihydroxyacetone phosphate</name>
        <dbReference type="ChEBI" id="CHEBI:57642"/>
    </ligand>
</feature>
<reference evidence="8" key="1">
    <citation type="submission" date="2020-07" db="EMBL/GenBank/DDBJ databases">
        <authorList>
            <person name="Partida-Martinez L."/>
            <person name="Huntemann M."/>
            <person name="Clum A."/>
            <person name="Wang J."/>
            <person name="Palaniappan K."/>
            <person name="Ritter S."/>
            <person name="Chen I.-M."/>
            <person name="Stamatis D."/>
            <person name="Reddy T."/>
            <person name="O'Malley R."/>
            <person name="Daum C."/>
            <person name="Shapiro N."/>
            <person name="Ivanova N."/>
            <person name="Kyrpides N."/>
            <person name="Woyke T."/>
        </authorList>
    </citation>
    <scope>NUCLEOTIDE SEQUENCE [LARGE SCALE GENOMIC DNA]</scope>
    <source>
        <strain evidence="8">AT2.8</strain>
    </source>
</reference>
<keyword evidence="2 6" id="KW-0862">Zinc</keyword>
<dbReference type="AlphaFoldDB" id="A0A852T6G9"/>
<dbReference type="PIRSF" id="PIRSF001359">
    <property type="entry name" value="F_bP_aldolase_II"/>
    <property type="match status" value="1"/>
</dbReference>
<feature type="active site" description="Proton donor" evidence="4">
    <location>
        <position position="82"/>
    </location>
</feature>
<dbReference type="CDD" id="cd00947">
    <property type="entry name" value="TBP_aldolase_IIB"/>
    <property type="match status" value="1"/>
</dbReference>
<dbReference type="Proteomes" id="UP000548423">
    <property type="component" value="Unassembled WGS sequence"/>
</dbReference>
<feature type="binding site" evidence="6">
    <location>
        <position position="83"/>
    </location>
    <ligand>
        <name>Zn(2+)</name>
        <dbReference type="ChEBI" id="CHEBI:29105"/>
        <label>1</label>
        <note>catalytic</note>
    </ligand>
</feature>
<feature type="binding site" evidence="6">
    <location>
        <position position="104"/>
    </location>
    <ligand>
        <name>Zn(2+)</name>
        <dbReference type="ChEBI" id="CHEBI:29105"/>
        <label>2</label>
    </ligand>
</feature>
<dbReference type="GO" id="GO:0008270">
    <property type="term" value="F:zinc ion binding"/>
    <property type="evidence" value="ECO:0007669"/>
    <property type="project" value="InterPro"/>
</dbReference>
<evidence type="ECO:0000256" key="1">
    <source>
        <dbReference type="ARBA" id="ARBA00022723"/>
    </source>
</evidence>
<keyword evidence="1 6" id="KW-0479">Metal-binding</keyword>
<dbReference type="InterPro" id="IPR013785">
    <property type="entry name" value="Aldolase_TIM"/>
</dbReference>
<evidence type="ECO:0000256" key="6">
    <source>
        <dbReference type="PIRSR" id="PIRSR001359-3"/>
    </source>
</evidence>
<feature type="binding site" evidence="6">
    <location>
        <position position="208"/>
    </location>
    <ligand>
        <name>Zn(2+)</name>
        <dbReference type="ChEBI" id="CHEBI:29105"/>
        <label>1</label>
        <note>catalytic</note>
    </ligand>
</feature>
<name>A0A852T6G9_9BACI</name>
<evidence type="ECO:0000313" key="7">
    <source>
        <dbReference type="EMBL" id="NYE04243.1"/>
    </source>
</evidence>
<feature type="binding site" evidence="5">
    <location>
        <begin position="209"/>
        <end position="211"/>
    </location>
    <ligand>
        <name>dihydroxyacetone phosphate</name>
        <dbReference type="ChEBI" id="CHEBI:57642"/>
    </ligand>
</feature>
<comment type="cofactor">
    <cofactor evidence="6">
        <name>Zn(2+)</name>
        <dbReference type="ChEBI" id="CHEBI:29105"/>
    </cofactor>
    <text evidence="6">Binds 2 Zn(2+) ions per subunit. One is catalytic and the other provides a structural contribution.</text>
</comment>
<evidence type="ECO:0000256" key="3">
    <source>
        <dbReference type="ARBA" id="ARBA00023239"/>
    </source>
</evidence>
<sequence length="291" mass="31868">MTLLPMTDMLLKAKMEKYAVPQFNIINMEFTQAIVETSTEENSPVILGVGEPTIKYMGMDYVMAIAETAAKNSSVTISLHLDHGSSFEVVMQCIRAGFSSVMIDGSKYSFNENISLTKKVVEAAHSVGVSVEAELGTIGGTEDNIHVNEKEVVLPSAEEAIEFWNHTKVDALAVAVGTAHGMYKIEPNIQFDVISDISNTIPVPLVLHGGSGIPDQDIKRAIECGISKINVNTENQVAFSNAVRKIINSHDDIQDSRLFLRVGREAVKEMVRSKIRLFSSINKNDVSLQNI</sequence>
<keyword evidence="3 7" id="KW-0456">Lyase</keyword>
<dbReference type="EC" id="4.1.2.13" evidence="7"/>
<dbReference type="SUPFAM" id="SSF51569">
    <property type="entry name" value="Aldolase"/>
    <property type="match status" value="1"/>
</dbReference>
<dbReference type="GO" id="GO:0006096">
    <property type="term" value="P:glycolytic process"/>
    <property type="evidence" value="ECO:0007669"/>
    <property type="project" value="InterPro"/>
</dbReference>
<dbReference type="InterPro" id="IPR000771">
    <property type="entry name" value="FBA_II"/>
</dbReference>
<feature type="binding site" evidence="6">
    <location>
        <position position="180"/>
    </location>
    <ligand>
        <name>Zn(2+)</name>
        <dbReference type="ChEBI" id="CHEBI:29105"/>
        <label>1</label>
        <note>catalytic</note>
    </ligand>
</feature>
<dbReference type="PANTHER" id="PTHR30304">
    <property type="entry name" value="D-TAGATOSE-1,6-BISPHOSPHATE ALDOLASE"/>
    <property type="match status" value="1"/>
</dbReference>